<gene>
    <name evidence="2" type="ORF">TVY486_0804830</name>
</gene>
<name>G0U1C0_TRYVY</name>
<protein>
    <submittedName>
        <fullName evidence="2">Uncharacterized protein</fullName>
    </submittedName>
</protein>
<proteinExistence type="predicted"/>
<evidence type="ECO:0000256" key="1">
    <source>
        <dbReference type="SAM" id="MobiDB-lite"/>
    </source>
</evidence>
<evidence type="ECO:0000313" key="2">
    <source>
        <dbReference type="EMBL" id="CCC49875.1"/>
    </source>
</evidence>
<feature type="region of interest" description="Disordered" evidence="1">
    <location>
        <begin position="39"/>
        <end position="62"/>
    </location>
</feature>
<accession>G0U1C0</accession>
<sequence>MVMVAAMPVRQQAHIACKSGPSIELRAVGVARRRVTHWASNTKSDGHTKQKCSSPSSARLSDHINSCRSCCFYPTKQRTGTSFARCLTRPPEIHECTRVHMNIS</sequence>
<organism evidence="2">
    <name type="scientific">Trypanosoma vivax (strain Y486)</name>
    <dbReference type="NCBI Taxonomy" id="1055687"/>
    <lineage>
        <taxon>Eukaryota</taxon>
        <taxon>Discoba</taxon>
        <taxon>Euglenozoa</taxon>
        <taxon>Kinetoplastea</taxon>
        <taxon>Metakinetoplastina</taxon>
        <taxon>Trypanosomatida</taxon>
        <taxon>Trypanosomatidae</taxon>
        <taxon>Trypanosoma</taxon>
        <taxon>Duttonella</taxon>
    </lineage>
</organism>
<dbReference type="AlphaFoldDB" id="G0U1C0"/>
<feature type="compositionally biased region" description="Polar residues" evidence="1">
    <location>
        <begin position="51"/>
        <end position="62"/>
    </location>
</feature>
<reference evidence="2" key="1">
    <citation type="journal article" date="2012" name="Proc. Natl. Acad. Sci. U.S.A.">
        <title>Antigenic diversity is generated by distinct evolutionary mechanisms in African trypanosome species.</title>
        <authorList>
            <person name="Jackson A.P."/>
            <person name="Berry A."/>
            <person name="Aslett M."/>
            <person name="Allison H.C."/>
            <person name="Burton P."/>
            <person name="Vavrova-Anderson J."/>
            <person name="Brown R."/>
            <person name="Browne H."/>
            <person name="Corton N."/>
            <person name="Hauser H."/>
            <person name="Gamble J."/>
            <person name="Gilderthorp R."/>
            <person name="Marcello L."/>
            <person name="McQuillan J."/>
            <person name="Otto T.D."/>
            <person name="Quail M.A."/>
            <person name="Sanders M.J."/>
            <person name="van Tonder A."/>
            <person name="Ginger M.L."/>
            <person name="Field M.C."/>
            <person name="Barry J.D."/>
            <person name="Hertz-Fowler C."/>
            <person name="Berriman M."/>
        </authorList>
    </citation>
    <scope>NUCLEOTIDE SEQUENCE</scope>
    <source>
        <strain evidence="2">Y486</strain>
    </source>
</reference>
<dbReference type="EMBL" id="HE573024">
    <property type="protein sequence ID" value="CCC49875.1"/>
    <property type="molecule type" value="Genomic_DNA"/>
</dbReference>